<organism evidence="7 8">
    <name type="scientific">Coptis chinensis</name>
    <dbReference type="NCBI Taxonomy" id="261450"/>
    <lineage>
        <taxon>Eukaryota</taxon>
        <taxon>Viridiplantae</taxon>
        <taxon>Streptophyta</taxon>
        <taxon>Embryophyta</taxon>
        <taxon>Tracheophyta</taxon>
        <taxon>Spermatophyta</taxon>
        <taxon>Magnoliopsida</taxon>
        <taxon>Ranunculales</taxon>
        <taxon>Ranunculaceae</taxon>
        <taxon>Coptidoideae</taxon>
        <taxon>Coptis</taxon>
    </lineage>
</organism>
<dbReference type="PANTHER" id="PTHR47640">
    <property type="entry name" value="TRNA SELENOCYSTEINE 1-ASSOCIATED PROTEIN 1-RELATED-RELATED"/>
    <property type="match status" value="1"/>
</dbReference>
<feature type="domain" description="RRM" evidence="6">
    <location>
        <begin position="138"/>
        <end position="217"/>
    </location>
</feature>
<dbReference type="InterPro" id="IPR050825">
    <property type="entry name" value="RBM42_RBP45_47-like"/>
</dbReference>
<feature type="region of interest" description="Disordered" evidence="5">
    <location>
        <begin position="888"/>
        <end position="922"/>
    </location>
</feature>
<feature type="compositionally biased region" description="Polar residues" evidence="5">
    <location>
        <begin position="909"/>
        <end position="922"/>
    </location>
</feature>
<evidence type="ECO:0000256" key="4">
    <source>
        <dbReference type="PROSITE-ProRule" id="PRU00176"/>
    </source>
</evidence>
<keyword evidence="2" id="KW-0341">Growth regulation</keyword>
<dbReference type="PANTHER" id="PTHR47640:SF16">
    <property type="entry name" value="POLYADENYLATE-BINDING PROTEIN RBP47C-RELATED"/>
    <property type="match status" value="1"/>
</dbReference>
<evidence type="ECO:0000256" key="1">
    <source>
        <dbReference type="ARBA" id="ARBA00022448"/>
    </source>
</evidence>
<dbReference type="Pfam" id="PF00076">
    <property type="entry name" value="RRM_1"/>
    <property type="match status" value="3"/>
</dbReference>
<dbReference type="Proteomes" id="UP000631114">
    <property type="component" value="Unassembled WGS sequence"/>
</dbReference>
<dbReference type="InterPro" id="IPR012677">
    <property type="entry name" value="Nucleotide-bd_a/b_plait_sf"/>
</dbReference>
<feature type="compositionally biased region" description="Polar residues" evidence="5">
    <location>
        <begin position="814"/>
        <end position="830"/>
    </location>
</feature>
<dbReference type="Gene3D" id="3.30.70.330">
    <property type="match status" value="3"/>
</dbReference>
<evidence type="ECO:0000256" key="2">
    <source>
        <dbReference type="ARBA" id="ARBA00022604"/>
    </source>
</evidence>
<gene>
    <name evidence="7" type="ORF">IFM89_035313</name>
</gene>
<sequence length="1403" mass="155422">MFCFGQTVHTFHLNTFSSQFELWPKLSNMERRKGYTTREDEVDKKTLRVGNLRSWMDQHYLNACFAPCGEVFCSKVVRNKQTDASEGYGLLKFSTHAAAEKVFKTYNRTTMPQTEQPFRLNWESLNRGDKRSDLDSEYSLFVGNLAPDVSHTVLQETFACIYPSVIGAHIPIDTKTRRSNNYGFVTFGNYDEMSEAMAEMNGAYCGSWPMRTGLASCRKSCGSQQQSPSQGTGALQDYKTPVHIAQAFPQDEYASPGGFAQTIECNGNSISATIYVNGLDPGVSVEDLKKIFSQHGEVVSVRIPSRKGFGFVEFANRSNAEVALRELNMKVIGNEIVRLSWCRNPLNKQLMVDYGNQLNGAYCRSQISEGLPATTLPDPSTSSTAYGTYPVYGNHRQQRPYYLSPKFSRFVQIQMEGESNRYERQEPAISTIADNDRSVKSLSSPTIPAITTAIATQQTSSAAKDKVCENGPQGIAEILRPLKKAREGEATDAPMSLEACQARGTSVGSHADVESQYVRSLTTKGNRYPEREASSKDMKVVHLESRQFLSNSEEHQSLTRCLKKSVPSILQENGDDQNMSNDAITAEDSSMKSLKHPQLSNVVESSFGLEKTFNDEYKKAVGDQRALHSSVDVSTTSNSTPRERDLPSDAVFVSQKNMMLSAPERDEESSRPFRKARAEAAEVSLSLKACNARGISARSCTHVEAQYSFSSLTSKDVVEAEHSEGIALPEPQVHCQKKQDVVRLTRQIQEPSRGIEEGVASQTENASTRKRDRPKGSHNKNSSSHLQSNVVKAEHPAGFGFPKPLVHCQKKQDVTQPTRQDGVASQTESVSTRKRSQPKGSLNKELGKGNIGGMPEALCMAMAFESKGPEHEPAISEVDKQVVDVVKRKRGRSKDSGKKPSVGGPDQESAINEVTGSQTSYNVEENQSLPLFRKSIINGATESQTSIYGKVHQPIYMSIDNSDSPIQKENREEVDKQVLYVLKRNGGLPKGSSIKASEAGPELEAGSEELTFIQTECIHWLSPTEEQHLTLFPFPENSDVCLVEKTGGPELEAGSEEMTVIQAECRERLSPSEEHPTLCPFLENSDAQMVEKTGGPELEAGSKEMMVIQTECRLLLSPTEKDHPTSFPCHENPDVPIVEMNGDQQLISNLAITAVASTNSFEHPQLSNVVGNLFGSVESCADQYNNAKGYEVALNSSVDVTATTHSSPLQHIGAVQPIACRSLPFLKSSLLWGTIESMEVFKILPQEPHFGPLEQYNEDSREGMAIGQMLIFASLMERTMALQLDEPRSSFENKLEVLTDIEECGFTVQPIRTRVEELLRIKDSYNEVDDNSKTVQRQVVEEKVKFDKLQEHIKQLDMNLQVLTVDKESKSRSAADLQRTIDAIKESIQDAISEFNSLVASPW</sequence>
<accession>A0A835M5N7</accession>
<evidence type="ECO:0000313" key="8">
    <source>
        <dbReference type="Proteomes" id="UP000631114"/>
    </source>
</evidence>
<name>A0A835M5N7_9MAGN</name>
<feature type="domain" description="RRM" evidence="6">
    <location>
        <begin position="272"/>
        <end position="344"/>
    </location>
</feature>
<feature type="region of interest" description="Disordered" evidence="5">
    <location>
        <begin position="624"/>
        <end position="645"/>
    </location>
</feature>
<reference evidence="7 8" key="1">
    <citation type="submission" date="2020-10" db="EMBL/GenBank/DDBJ databases">
        <title>The Coptis chinensis genome and diversification of protoberbering-type alkaloids.</title>
        <authorList>
            <person name="Wang B."/>
            <person name="Shu S."/>
            <person name="Song C."/>
            <person name="Liu Y."/>
        </authorList>
    </citation>
    <scope>NUCLEOTIDE SEQUENCE [LARGE SCALE GENOMIC DNA]</scope>
    <source>
        <strain evidence="7">HL-2020</strain>
        <tissue evidence="7">Leaf</tissue>
    </source>
</reference>
<protein>
    <recommendedName>
        <fullName evidence="6">RRM domain-containing protein</fullName>
    </recommendedName>
</protein>
<keyword evidence="8" id="KW-1185">Reference proteome</keyword>
<keyword evidence="3 4" id="KW-0694">RNA-binding</keyword>
<evidence type="ECO:0000256" key="5">
    <source>
        <dbReference type="SAM" id="MobiDB-lite"/>
    </source>
</evidence>
<dbReference type="EMBL" id="JADFTS010000003">
    <property type="protein sequence ID" value="KAF9617332.1"/>
    <property type="molecule type" value="Genomic_DNA"/>
</dbReference>
<dbReference type="SUPFAM" id="SSF54928">
    <property type="entry name" value="RNA-binding domain, RBD"/>
    <property type="match status" value="2"/>
</dbReference>
<evidence type="ECO:0000256" key="3">
    <source>
        <dbReference type="ARBA" id="ARBA00022884"/>
    </source>
</evidence>
<dbReference type="GO" id="GO:0003729">
    <property type="term" value="F:mRNA binding"/>
    <property type="evidence" value="ECO:0007669"/>
    <property type="project" value="InterPro"/>
</dbReference>
<feature type="domain" description="RRM" evidence="6">
    <location>
        <begin position="45"/>
        <end position="125"/>
    </location>
</feature>
<dbReference type="PROSITE" id="PS50102">
    <property type="entry name" value="RRM"/>
    <property type="match status" value="3"/>
</dbReference>
<dbReference type="InterPro" id="IPR007930">
    <property type="entry name" value="DUF724"/>
</dbReference>
<dbReference type="SMART" id="SM00360">
    <property type="entry name" value="RRM"/>
    <property type="match status" value="3"/>
</dbReference>
<comment type="caution">
    <text evidence="7">The sequence shown here is derived from an EMBL/GenBank/DDBJ whole genome shotgun (WGS) entry which is preliminary data.</text>
</comment>
<evidence type="ECO:0000259" key="6">
    <source>
        <dbReference type="PROSITE" id="PS50102"/>
    </source>
</evidence>
<feature type="region of interest" description="Disordered" evidence="5">
    <location>
        <begin position="812"/>
        <end position="850"/>
    </location>
</feature>
<dbReference type="OrthoDB" id="687110at2759"/>
<feature type="region of interest" description="Disordered" evidence="5">
    <location>
        <begin position="748"/>
        <end position="789"/>
    </location>
</feature>
<feature type="compositionally biased region" description="Polar residues" evidence="5">
    <location>
        <begin position="779"/>
        <end position="789"/>
    </location>
</feature>
<dbReference type="InterPro" id="IPR035979">
    <property type="entry name" value="RBD_domain_sf"/>
</dbReference>
<proteinExistence type="predicted"/>
<dbReference type="Pfam" id="PF05266">
    <property type="entry name" value="DUF724"/>
    <property type="match status" value="1"/>
</dbReference>
<dbReference type="GO" id="GO:0005829">
    <property type="term" value="C:cytosol"/>
    <property type="evidence" value="ECO:0007669"/>
    <property type="project" value="TreeGrafter"/>
</dbReference>
<dbReference type="InterPro" id="IPR000504">
    <property type="entry name" value="RRM_dom"/>
</dbReference>
<keyword evidence="1" id="KW-0813">Transport</keyword>
<feature type="compositionally biased region" description="Low complexity" evidence="5">
    <location>
        <begin position="629"/>
        <end position="640"/>
    </location>
</feature>
<evidence type="ECO:0000313" key="7">
    <source>
        <dbReference type="EMBL" id="KAF9617332.1"/>
    </source>
</evidence>
<feature type="compositionally biased region" description="Basic residues" evidence="5">
    <location>
        <begin position="768"/>
        <end position="778"/>
    </location>
</feature>